<dbReference type="AlphaFoldDB" id="A0A6C0KDU8"/>
<organism evidence="1">
    <name type="scientific">viral metagenome</name>
    <dbReference type="NCBI Taxonomy" id="1070528"/>
    <lineage>
        <taxon>unclassified sequences</taxon>
        <taxon>metagenomes</taxon>
        <taxon>organismal metagenomes</taxon>
    </lineage>
</organism>
<dbReference type="InterPro" id="IPR043804">
    <property type="entry name" value="DUF5871"/>
</dbReference>
<reference evidence="1" key="1">
    <citation type="journal article" date="2020" name="Nature">
        <title>Giant virus diversity and host interactions through global metagenomics.</title>
        <authorList>
            <person name="Schulz F."/>
            <person name="Roux S."/>
            <person name="Paez-Espino D."/>
            <person name="Jungbluth S."/>
            <person name="Walsh D.A."/>
            <person name="Denef V.J."/>
            <person name="McMahon K.D."/>
            <person name="Konstantinidis K.T."/>
            <person name="Eloe-Fadrosh E.A."/>
            <person name="Kyrpides N.C."/>
            <person name="Woyke T."/>
        </authorList>
    </citation>
    <scope>NUCLEOTIDE SEQUENCE</scope>
    <source>
        <strain evidence="1">GVMAG-S-1102113-118</strain>
    </source>
</reference>
<evidence type="ECO:0000313" key="1">
    <source>
        <dbReference type="EMBL" id="QHU14498.1"/>
    </source>
</evidence>
<accession>A0A6C0KDU8</accession>
<dbReference type="Pfam" id="PF19196">
    <property type="entry name" value="DUF5871"/>
    <property type="match status" value="1"/>
</dbReference>
<proteinExistence type="predicted"/>
<dbReference type="EMBL" id="MN740841">
    <property type="protein sequence ID" value="QHU14498.1"/>
    <property type="molecule type" value="Genomic_DNA"/>
</dbReference>
<name>A0A6C0KDU8_9ZZZZ</name>
<sequence>MSPIKAHEFDVSALTTKDVVTRPSNGMKVVATRYSGSILKIQTPRMSQIFDIGEPPQASEGIPTYNFNLNFRGVDTDPKLRTFLDAMTAIDKFNLDYAQKHSAELFGKFTKPEIVEEFHKPIVKFSTKRTTEGAQYPPTMKVKLRFRNDRPDFTVYDLGRKELSVIDENGQADLSMFQQGTKMINLLEYGGLWCIGKSFGATWRVIQTRIYDEPEVKGCLIFDSDDEDTADDF</sequence>
<protein>
    <submittedName>
        <fullName evidence="1">Uncharacterized protein</fullName>
    </submittedName>
</protein>